<evidence type="ECO:0000256" key="8">
    <source>
        <dbReference type="ARBA" id="ARBA00023049"/>
    </source>
</evidence>
<dbReference type="EMBL" id="KQ257450">
    <property type="protein sequence ID" value="KND05088.1"/>
    <property type="molecule type" value="Genomic_DNA"/>
</dbReference>
<dbReference type="GO" id="GO:0005634">
    <property type="term" value="C:nucleus"/>
    <property type="evidence" value="ECO:0007669"/>
    <property type="project" value="UniProtKB-SubCell"/>
</dbReference>
<evidence type="ECO:0000256" key="5">
    <source>
        <dbReference type="ARBA" id="ARBA00022670"/>
    </source>
</evidence>
<evidence type="ECO:0000256" key="3">
    <source>
        <dbReference type="ARBA" id="ARBA00007319"/>
    </source>
</evidence>
<dbReference type="InterPro" id="IPR036388">
    <property type="entry name" value="WH-like_DNA-bd_sf"/>
</dbReference>
<keyword evidence="9" id="KW-0539">Nucleus</keyword>
<gene>
    <name evidence="14" type="ORF">SPPG_08874</name>
</gene>
<evidence type="ECO:0000313" key="15">
    <source>
        <dbReference type="Proteomes" id="UP000053201"/>
    </source>
</evidence>
<keyword evidence="4" id="KW-0963">Cytoplasm</keyword>
<evidence type="ECO:0000256" key="12">
    <source>
        <dbReference type="ARBA" id="ARBA00034680"/>
    </source>
</evidence>
<dbReference type="eggNOG" id="KOG2776">
    <property type="taxonomic scope" value="Eukaryota"/>
</dbReference>
<keyword evidence="8" id="KW-0482">Metalloprotease</keyword>
<evidence type="ECO:0000256" key="1">
    <source>
        <dbReference type="ARBA" id="ARBA00004123"/>
    </source>
</evidence>
<dbReference type="RefSeq" id="XP_016613127.1">
    <property type="nucleotide sequence ID" value="XM_016757018.1"/>
</dbReference>
<keyword evidence="5" id="KW-0645">Protease</keyword>
<dbReference type="Proteomes" id="UP000053201">
    <property type="component" value="Unassembled WGS sequence"/>
</dbReference>
<dbReference type="GeneID" id="27691999"/>
<keyword evidence="6" id="KW-0479">Metal-binding</keyword>
<dbReference type="PANTHER" id="PTHR10804">
    <property type="entry name" value="PROTEASE FAMILY M24 METHIONYL AMINOPEPTIDASE, AMINOPEPTIDASE P"/>
    <property type="match status" value="1"/>
</dbReference>
<dbReference type="OrthoDB" id="5876363at2759"/>
<evidence type="ECO:0000256" key="11">
    <source>
        <dbReference type="ARBA" id="ARBA00033475"/>
    </source>
</evidence>
<keyword evidence="15" id="KW-1185">Reference proteome</keyword>
<evidence type="ECO:0000256" key="10">
    <source>
        <dbReference type="ARBA" id="ARBA00026155"/>
    </source>
</evidence>
<evidence type="ECO:0000259" key="13">
    <source>
        <dbReference type="Pfam" id="PF00557"/>
    </source>
</evidence>
<dbReference type="InterPro" id="IPR047113">
    <property type="entry name" value="PA2G4/ARX1"/>
</dbReference>
<dbReference type="Gene3D" id="1.10.10.10">
    <property type="entry name" value="Winged helix-like DNA-binding domain superfamily/Winged helix DNA-binding domain"/>
    <property type="match status" value="1"/>
</dbReference>
<dbReference type="InParanoid" id="A0A0L0HVG2"/>
<dbReference type="InterPro" id="IPR036005">
    <property type="entry name" value="Creatinase/aminopeptidase-like"/>
</dbReference>
<organism evidence="14 15">
    <name type="scientific">Spizellomyces punctatus (strain DAOM BR117)</name>
    <dbReference type="NCBI Taxonomy" id="645134"/>
    <lineage>
        <taxon>Eukaryota</taxon>
        <taxon>Fungi</taxon>
        <taxon>Fungi incertae sedis</taxon>
        <taxon>Chytridiomycota</taxon>
        <taxon>Chytridiomycota incertae sedis</taxon>
        <taxon>Chytridiomycetes</taxon>
        <taxon>Spizellomycetales</taxon>
        <taxon>Spizellomycetaceae</taxon>
        <taxon>Spizellomyces</taxon>
    </lineage>
</organism>
<dbReference type="Pfam" id="PF00557">
    <property type="entry name" value="Peptidase_M24"/>
    <property type="match status" value="1"/>
</dbReference>
<dbReference type="OMA" id="GMGPYIG"/>
<dbReference type="GO" id="GO:0003677">
    <property type="term" value="F:DNA binding"/>
    <property type="evidence" value="ECO:0007669"/>
    <property type="project" value="UniProtKB-KW"/>
</dbReference>
<dbReference type="VEuPathDB" id="FungiDB:SPPG_08874"/>
<evidence type="ECO:0000313" key="14">
    <source>
        <dbReference type="EMBL" id="KND05088.1"/>
    </source>
</evidence>
<evidence type="ECO:0000256" key="2">
    <source>
        <dbReference type="ARBA" id="ARBA00004496"/>
    </source>
</evidence>
<evidence type="ECO:0000256" key="6">
    <source>
        <dbReference type="ARBA" id="ARBA00022723"/>
    </source>
</evidence>
<dbReference type="InterPro" id="IPR000994">
    <property type="entry name" value="Pept_M24"/>
</dbReference>
<dbReference type="AlphaFoldDB" id="A0A0L0HVG2"/>
<reference evidence="14 15" key="1">
    <citation type="submission" date="2009-08" db="EMBL/GenBank/DDBJ databases">
        <title>The Genome Sequence of Spizellomyces punctatus strain DAOM BR117.</title>
        <authorList>
            <consortium name="The Broad Institute Genome Sequencing Platform"/>
            <person name="Russ C."/>
            <person name="Cuomo C."/>
            <person name="Shea T."/>
            <person name="Young S.K."/>
            <person name="Zeng Q."/>
            <person name="Koehrsen M."/>
            <person name="Haas B."/>
            <person name="Borodovsky M."/>
            <person name="Guigo R."/>
            <person name="Alvarado L."/>
            <person name="Berlin A."/>
            <person name="Bochicchio J."/>
            <person name="Borenstein D."/>
            <person name="Chapman S."/>
            <person name="Chen Z."/>
            <person name="Engels R."/>
            <person name="Freedman E."/>
            <person name="Gellesch M."/>
            <person name="Goldberg J."/>
            <person name="Griggs A."/>
            <person name="Gujja S."/>
            <person name="Heiman D."/>
            <person name="Hepburn T."/>
            <person name="Howarth C."/>
            <person name="Jen D."/>
            <person name="Larson L."/>
            <person name="Lewis B."/>
            <person name="Mehta T."/>
            <person name="Park D."/>
            <person name="Pearson M."/>
            <person name="Roberts A."/>
            <person name="Saif S."/>
            <person name="Shenoy N."/>
            <person name="Sisk P."/>
            <person name="Stolte C."/>
            <person name="Sykes S."/>
            <person name="Thomson T."/>
            <person name="Walk T."/>
            <person name="White J."/>
            <person name="Yandava C."/>
            <person name="Burger G."/>
            <person name="Gray M.W."/>
            <person name="Holland P.W.H."/>
            <person name="King N."/>
            <person name="Lang F.B.F."/>
            <person name="Roger A.J."/>
            <person name="Ruiz-Trillo I."/>
            <person name="Lander E."/>
            <person name="Nusbaum C."/>
        </authorList>
    </citation>
    <scope>NUCLEOTIDE SEQUENCE [LARGE SCALE GENOMIC DNA]</scope>
    <source>
        <strain evidence="14 15">DAOM BR117</strain>
    </source>
</reference>
<proteinExistence type="inferred from homology"/>
<dbReference type="GO" id="GO:0006508">
    <property type="term" value="P:proteolysis"/>
    <property type="evidence" value="ECO:0007669"/>
    <property type="project" value="UniProtKB-KW"/>
</dbReference>
<feature type="domain" description="Peptidase M24" evidence="13">
    <location>
        <begin position="24"/>
        <end position="228"/>
    </location>
</feature>
<dbReference type="SUPFAM" id="SSF55920">
    <property type="entry name" value="Creatinase/aminopeptidase"/>
    <property type="match status" value="1"/>
</dbReference>
<accession>A0A0L0HVG2</accession>
<dbReference type="GO" id="GO:0046872">
    <property type="term" value="F:metal ion binding"/>
    <property type="evidence" value="ECO:0007669"/>
    <property type="project" value="UniProtKB-KW"/>
</dbReference>
<comment type="subcellular location">
    <subcellularLocation>
        <location evidence="2">Cytoplasm</location>
    </subcellularLocation>
    <subcellularLocation>
        <location evidence="1">Nucleus</location>
    </subcellularLocation>
</comment>
<dbReference type="GO" id="GO:0005737">
    <property type="term" value="C:cytoplasm"/>
    <property type="evidence" value="ECO:0007669"/>
    <property type="project" value="UniProtKB-SubCell"/>
</dbReference>
<protein>
    <recommendedName>
        <fullName evidence="10">Probable metalloprotease ARX1</fullName>
    </recommendedName>
    <alternativeName>
        <fullName evidence="11">Associated with ribosomal export complex protein 1</fullName>
    </alternativeName>
</protein>
<keyword evidence="7" id="KW-0378">Hydrolase</keyword>
<dbReference type="PANTHER" id="PTHR10804:SF102">
    <property type="entry name" value="METALLOPROTEASE ARX1-RELATED"/>
    <property type="match status" value="1"/>
</dbReference>
<dbReference type="STRING" id="645134.A0A0L0HVG2"/>
<dbReference type="CDD" id="cd01089">
    <property type="entry name" value="PA2G4-like"/>
    <property type="match status" value="1"/>
</dbReference>
<dbReference type="GO" id="GO:0008237">
    <property type="term" value="F:metallopeptidase activity"/>
    <property type="evidence" value="ECO:0007669"/>
    <property type="project" value="UniProtKB-KW"/>
</dbReference>
<comment type="similarity">
    <text evidence="3">Belongs to the peptidase M24 family.</text>
</comment>
<comment type="function">
    <text evidence="12">Probable metalloprotease involved in proper assembly of pre-ribosomal particles during the biogenesis of the 60S ribosomal subunit. Accompanies the pre-60S particles to the cytoplasm.</text>
</comment>
<dbReference type="Gene3D" id="3.90.230.10">
    <property type="entry name" value="Creatinase/methionine aminopeptidase superfamily"/>
    <property type="match status" value="1"/>
</dbReference>
<name>A0A0L0HVG2_SPIPD</name>
<evidence type="ECO:0000256" key="9">
    <source>
        <dbReference type="ARBA" id="ARBA00023242"/>
    </source>
</evidence>
<evidence type="ECO:0000256" key="4">
    <source>
        <dbReference type="ARBA" id="ARBA00022490"/>
    </source>
</evidence>
<sequence>MSLMEVDSRLDKDNNLSDPNVVTKYRTAADIANSVMRQVVVACQAGRRVVDLCRLGDSLISEATGKIFKKGNLERGIAYPTCVCLNEVVQNFSALEDDGTVLKDGDVVKINLGVHIDGYISSLAHTTVINPTPQQPVTGRSADVVCAAYYAAQVALRLLRPGTTSSDITTAISRVASAFNCSPVAGTSSHQIKRFILEAGQEIPNAIDDETQAEEFEITEGEAYTIDVVLSTSAGSYREPDPRPLVLQRDVNTTYALKLKSSRAAYSESAKRYGVFPFATRELFGVDPKFRLGVQECVAHGVLRPRLVGVVGGSERVARFAFTVLVMSSGPLTITAGDLPMPYVHSDFSVDTAGYKDVLEGKARTVKTKALAITEPGPQAMDM</sequence>
<keyword evidence="14" id="KW-0238">DNA-binding</keyword>
<evidence type="ECO:0000256" key="7">
    <source>
        <dbReference type="ARBA" id="ARBA00022801"/>
    </source>
</evidence>